<name>A0A6F8ZET9_9FIRM</name>
<protein>
    <submittedName>
        <fullName evidence="2">Sulfur carrier protein DsrE2</fullName>
    </submittedName>
</protein>
<dbReference type="EMBL" id="LR778114">
    <property type="protein sequence ID" value="CAB1127972.1"/>
    <property type="molecule type" value="Genomic_DNA"/>
</dbReference>
<accession>A0A6F8ZET9</accession>
<dbReference type="Proteomes" id="UP000503399">
    <property type="component" value="Chromosome"/>
</dbReference>
<feature type="transmembrane region" description="Helical" evidence="1">
    <location>
        <begin position="22"/>
        <end position="44"/>
    </location>
</feature>
<proteinExistence type="predicted"/>
<evidence type="ECO:0000256" key="1">
    <source>
        <dbReference type="SAM" id="Phobius"/>
    </source>
</evidence>
<dbReference type="Gene3D" id="3.40.1260.10">
    <property type="entry name" value="DsrEFH-like"/>
    <property type="match status" value="1"/>
</dbReference>
<sequence length="155" mass="17011">MAEDRLAIVCSKGTLDMAYPPFILATAAAASDMEAMLFFTFWGLDIINRYKVDNLEISIAGNPGMPSMAKVAGMVPFGTRMVTTMMKTQFAKHKVMSIREFLGLSKELGVHLVACQLSMDVLGVKREDLVPEVEDVVGAATFLDWARDAKISLFI</sequence>
<keyword evidence="1" id="KW-1133">Transmembrane helix</keyword>
<dbReference type="InterPro" id="IPR027396">
    <property type="entry name" value="DsrEFH-like"/>
</dbReference>
<dbReference type="KEGG" id="hfv:R50_0466"/>
<evidence type="ECO:0000313" key="3">
    <source>
        <dbReference type="Proteomes" id="UP000503399"/>
    </source>
</evidence>
<organism evidence="2 3">
    <name type="scientific">Candidatus Hydrogenisulfobacillus filiaventi</name>
    <dbReference type="NCBI Taxonomy" id="2707344"/>
    <lineage>
        <taxon>Bacteria</taxon>
        <taxon>Bacillati</taxon>
        <taxon>Bacillota</taxon>
        <taxon>Clostridia</taxon>
        <taxon>Eubacteriales</taxon>
        <taxon>Clostridiales Family XVII. Incertae Sedis</taxon>
        <taxon>Candidatus Hydrogenisulfobacillus</taxon>
    </lineage>
</organism>
<reference evidence="2 3" key="1">
    <citation type="submission" date="2020-02" db="EMBL/GenBank/DDBJ databases">
        <authorList>
            <person name="Hogendoorn C."/>
        </authorList>
    </citation>
    <scope>NUCLEOTIDE SEQUENCE [LARGE SCALE GENOMIC DNA]</scope>
    <source>
        <strain evidence="2">R501</strain>
    </source>
</reference>
<gene>
    <name evidence="2" type="primary">dsrE</name>
    <name evidence="2" type="ORF">R50_0466</name>
</gene>
<keyword evidence="3" id="KW-1185">Reference proteome</keyword>
<dbReference type="InterPro" id="IPR032836">
    <property type="entry name" value="DsrE2-like"/>
</dbReference>
<keyword evidence="1" id="KW-0812">Transmembrane</keyword>
<dbReference type="PANTHER" id="PTHR34655:SF2">
    <property type="entry name" value="PEROXIREDOXIN FAMILY PROTEIN"/>
    <property type="match status" value="1"/>
</dbReference>
<dbReference type="PANTHER" id="PTHR34655">
    <property type="entry name" value="CONSERVED WITHIN P. AEROPHILUM"/>
    <property type="match status" value="1"/>
</dbReference>
<evidence type="ECO:0000313" key="2">
    <source>
        <dbReference type="EMBL" id="CAB1127972.1"/>
    </source>
</evidence>
<dbReference type="Pfam" id="PF13686">
    <property type="entry name" value="DrsE_2"/>
    <property type="match status" value="1"/>
</dbReference>
<dbReference type="SUPFAM" id="SSF75169">
    <property type="entry name" value="DsrEFH-like"/>
    <property type="match status" value="1"/>
</dbReference>
<keyword evidence="1" id="KW-0472">Membrane</keyword>
<dbReference type="AlphaFoldDB" id="A0A6F8ZET9"/>